<keyword evidence="2" id="KW-1185">Reference proteome</keyword>
<evidence type="ECO:0000313" key="1">
    <source>
        <dbReference type="EMBL" id="KHJ99334.1"/>
    </source>
</evidence>
<sequence length="60" mass="6634">MAIGCHGREVACFSREVGNSHAFFDSIFGESMAFTTGIDFWHVTLQLENGTRAYKYNGGV</sequence>
<accession>A0A0B1TPY7</accession>
<dbReference type="AlphaFoldDB" id="A0A0B1TPY7"/>
<dbReference type="EMBL" id="KN549226">
    <property type="protein sequence ID" value="KHJ99334.1"/>
    <property type="molecule type" value="Genomic_DNA"/>
</dbReference>
<dbReference type="Proteomes" id="UP000053660">
    <property type="component" value="Unassembled WGS sequence"/>
</dbReference>
<name>A0A0B1TPY7_OESDE</name>
<evidence type="ECO:0000313" key="2">
    <source>
        <dbReference type="Proteomes" id="UP000053660"/>
    </source>
</evidence>
<proteinExistence type="predicted"/>
<protein>
    <submittedName>
        <fullName evidence="1">Uncharacterized protein</fullName>
    </submittedName>
</protein>
<organism evidence="1 2">
    <name type="scientific">Oesophagostomum dentatum</name>
    <name type="common">Nodular worm</name>
    <dbReference type="NCBI Taxonomy" id="61180"/>
    <lineage>
        <taxon>Eukaryota</taxon>
        <taxon>Metazoa</taxon>
        <taxon>Ecdysozoa</taxon>
        <taxon>Nematoda</taxon>
        <taxon>Chromadorea</taxon>
        <taxon>Rhabditida</taxon>
        <taxon>Rhabditina</taxon>
        <taxon>Rhabditomorpha</taxon>
        <taxon>Strongyloidea</taxon>
        <taxon>Strongylidae</taxon>
        <taxon>Oesophagostomum</taxon>
    </lineage>
</organism>
<gene>
    <name evidence="1" type="ORF">OESDEN_00675</name>
</gene>
<reference evidence="1 2" key="1">
    <citation type="submission" date="2014-03" db="EMBL/GenBank/DDBJ databases">
        <title>Draft genome of the hookworm Oesophagostomum dentatum.</title>
        <authorList>
            <person name="Mitreva M."/>
        </authorList>
    </citation>
    <scope>NUCLEOTIDE SEQUENCE [LARGE SCALE GENOMIC DNA]</scope>
    <source>
        <strain evidence="1 2">OD-Hann</strain>
    </source>
</reference>